<accession>A0ACD0NVC8</accession>
<protein>
    <submittedName>
        <fullName evidence="1">Uncharacterized protein</fullName>
    </submittedName>
</protein>
<name>A0ACD0NVC8_9BASI</name>
<keyword evidence="2" id="KW-1185">Reference proteome</keyword>
<organism evidence="1 2">
    <name type="scientific">Violaceomyces palustris</name>
    <dbReference type="NCBI Taxonomy" id="1673888"/>
    <lineage>
        <taxon>Eukaryota</taxon>
        <taxon>Fungi</taxon>
        <taxon>Dikarya</taxon>
        <taxon>Basidiomycota</taxon>
        <taxon>Ustilaginomycotina</taxon>
        <taxon>Ustilaginomycetes</taxon>
        <taxon>Violaceomycetales</taxon>
        <taxon>Violaceomycetaceae</taxon>
        <taxon>Violaceomyces</taxon>
    </lineage>
</organism>
<feature type="non-terminal residue" evidence="1">
    <location>
        <position position="363"/>
    </location>
</feature>
<gene>
    <name evidence="1" type="ORF">IE53DRAFT_299221</name>
</gene>
<evidence type="ECO:0000313" key="2">
    <source>
        <dbReference type="Proteomes" id="UP000245626"/>
    </source>
</evidence>
<feature type="non-terminal residue" evidence="1">
    <location>
        <position position="1"/>
    </location>
</feature>
<sequence length="363" mass="36928">SGSTTSINDTQILQYALTLEHLENAFYNQSISQFGEDAFVQAGLNASSRNQLYSIGQDEAKHVAFLTQALGSDAVQPCTYNFSSVTDVQTFLATARVLEGVGVSAYLGAAGAITNKAYLGAAGSILTVESRHATYINSVVQPDGNVVPSSFDTPLNFNEVYSLAAPFISECPSNQTLPFKAFPSATITAAEGSITPGAQVTTSSSSSSSNSTSTSPNTTYLALVQGPLEPYFVELPEDGQVTLPANLTGGQMYAIVTSSNETISDDNTIAGPAVAFVDVPLPTAPNATTTDNITTTTTTLSSSSVTPSGTTSETLSALASTAASSTATGSSGDGVEPPISLSSEAATMTASGLGPVETGASSA</sequence>
<evidence type="ECO:0000313" key="1">
    <source>
        <dbReference type="EMBL" id="PWN49747.1"/>
    </source>
</evidence>
<reference evidence="1 2" key="1">
    <citation type="journal article" date="2018" name="Mol. Biol. Evol.">
        <title>Broad Genomic Sampling Reveals a Smut Pathogenic Ancestry of the Fungal Clade Ustilaginomycotina.</title>
        <authorList>
            <person name="Kijpornyongpan T."/>
            <person name="Mondo S.J."/>
            <person name="Barry K."/>
            <person name="Sandor L."/>
            <person name="Lee J."/>
            <person name="Lipzen A."/>
            <person name="Pangilinan J."/>
            <person name="LaButti K."/>
            <person name="Hainaut M."/>
            <person name="Henrissat B."/>
            <person name="Grigoriev I.V."/>
            <person name="Spatafora J.W."/>
            <person name="Aime M.C."/>
        </authorList>
    </citation>
    <scope>NUCLEOTIDE SEQUENCE [LARGE SCALE GENOMIC DNA]</scope>
    <source>
        <strain evidence="1 2">SA 807</strain>
    </source>
</reference>
<proteinExistence type="predicted"/>
<dbReference type="Proteomes" id="UP000245626">
    <property type="component" value="Unassembled WGS sequence"/>
</dbReference>
<dbReference type="EMBL" id="KZ820010">
    <property type="protein sequence ID" value="PWN49747.1"/>
    <property type="molecule type" value="Genomic_DNA"/>
</dbReference>